<dbReference type="AlphaFoldDB" id="T1JN52"/>
<dbReference type="EMBL" id="JH431361">
    <property type="status" value="NOT_ANNOTATED_CDS"/>
    <property type="molecule type" value="Genomic_DNA"/>
</dbReference>
<evidence type="ECO:0000313" key="2">
    <source>
        <dbReference type="Proteomes" id="UP000014500"/>
    </source>
</evidence>
<name>T1JN52_STRMM</name>
<reference evidence="2" key="1">
    <citation type="submission" date="2011-05" db="EMBL/GenBank/DDBJ databases">
        <authorList>
            <person name="Richards S.R."/>
            <person name="Qu J."/>
            <person name="Jiang H."/>
            <person name="Jhangiani S.N."/>
            <person name="Agravi P."/>
            <person name="Goodspeed R."/>
            <person name="Gross S."/>
            <person name="Mandapat C."/>
            <person name="Jackson L."/>
            <person name="Mathew T."/>
            <person name="Pu L."/>
            <person name="Thornton R."/>
            <person name="Saada N."/>
            <person name="Wilczek-Boney K.B."/>
            <person name="Lee S."/>
            <person name="Kovar C."/>
            <person name="Wu Y."/>
            <person name="Scherer S.E."/>
            <person name="Worley K.C."/>
            <person name="Muzny D.M."/>
            <person name="Gibbs R."/>
        </authorList>
    </citation>
    <scope>NUCLEOTIDE SEQUENCE</scope>
    <source>
        <strain evidence="2">Brora</strain>
    </source>
</reference>
<sequence length="123" mass="13530">MDKNVTLRQIIVVILKWRHLTLSEAGSLEGDLIGAAAVSVHLWHCCQQRVSEQPFCCQGANSTKFSQLRPVVYGVHNLPSVSVWGTRPHPDSSRQGLEIFSTGACRRGSQLPGGQSISLHHFD</sequence>
<dbReference type="HOGENOM" id="CLU_2018084_0_0_1"/>
<protein>
    <submittedName>
        <fullName evidence="1">Uncharacterized protein</fullName>
    </submittedName>
</protein>
<proteinExistence type="predicted"/>
<organism evidence="1 2">
    <name type="scientific">Strigamia maritima</name>
    <name type="common">European centipede</name>
    <name type="synonym">Geophilus maritimus</name>
    <dbReference type="NCBI Taxonomy" id="126957"/>
    <lineage>
        <taxon>Eukaryota</taxon>
        <taxon>Metazoa</taxon>
        <taxon>Ecdysozoa</taxon>
        <taxon>Arthropoda</taxon>
        <taxon>Myriapoda</taxon>
        <taxon>Chilopoda</taxon>
        <taxon>Pleurostigmophora</taxon>
        <taxon>Geophilomorpha</taxon>
        <taxon>Linotaeniidae</taxon>
        <taxon>Strigamia</taxon>
    </lineage>
</organism>
<keyword evidence="2" id="KW-1185">Reference proteome</keyword>
<evidence type="ECO:0000313" key="1">
    <source>
        <dbReference type="EnsemblMetazoa" id="SMAR015281-PA"/>
    </source>
</evidence>
<accession>T1JN52</accession>
<reference evidence="1" key="2">
    <citation type="submission" date="2015-02" db="UniProtKB">
        <authorList>
            <consortium name="EnsemblMetazoa"/>
        </authorList>
    </citation>
    <scope>IDENTIFICATION</scope>
</reference>
<dbReference type="Proteomes" id="UP000014500">
    <property type="component" value="Unassembled WGS sequence"/>
</dbReference>
<dbReference type="EnsemblMetazoa" id="SMAR015281-RA">
    <property type="protein sequence ID" value="SMAR015281-PA"/>
    <property type="gene ID" value="SMAR015281"/>
</dbReference>